<sequence length="68" mass="8401">MAKKIERVICECGKEIPYTKAFSYTFITLSRQTLRVWFHCKSCANEWFEKQLIDFLRYPFLLKYYYKI</sequence>
<accession>A0A2P6FBZ3</accession>
<dbReference type="EMBL" id="JTLV02000001">
    <property type="protein sequence ID" value="PQM30960.1"/>
    <property type="molecule type" value="Genomic_DNA"/>
</dbReference>
<proteinExistence type="predicted"/>
<comment type="caution">
    <text evidence="1">The sequence shown here is derived from an EMBL/GenBank/DDBJ whole genome shotgun (WGS) entry which is preliminary data.</text>
</comment>
<dbReference type="STRING" id="2138.SMSRO_v1c07220"/>
<dbReference type="Proteomes" id="UP000031565">
    <property type="component" value="Unassembled WGS sequence"/>
</dbReference>
<keyword evidence="2" id="KW-1185">Reference proteome</keyword>
<gene>
    <name evidence="1" type="ORF">SMSRO_SF007540</name>
</gene>
<dbReference type="AlphaFoldDB" id="A0A2P6FBZ3"/>
<evidence type="ECO:0000313" key="1">
    <source>
        <dbReference type="EMBL" id="PQM30960.1"/>
    </source>
</evidence>
<name>A0A2P6FBZ3_9MOLU</name>
<dbReference type="RefSeq" id="WP_040093123.1">
    <property type="nucleotide sequence ID" value="NZ_CM020866.1"/>
</dbReference>
<organism evidence="1 2">
    <name type="scientific">Spiroplasma poulsonii</name>
    <dbReference type="NCBI Taxonomy" id="2138"/>
    <lineage>
        <taxon>Bacteria</taxon>
        <taxon>Bacillati</taxon>
        <taxon>Mycoplasmatota</taxon>
        <taxon>Mollicutes</taxon>
        <taxon>Entomoplasmatales</taxon>
        <taxon>Spiroplasmataceae</taxon>
        <taxon>Spiroplasma</taxon>
    </lineage>
</organism>
<evidence type="ECO:0000313" key="2">
    <source>
        <dbReference type="Proteomes" id="UP000031565"/>
    </source>
</evidence>
<reference evidence="1 2" key="1">
    <citation type="journal article" date="2015" name="MBio">
        <title>Genome sequence of the Drosophila melanogaster male-killing Spiroplasma strain MSRO endosymbiont.</title>
        <authorList>
            <person name="Paredes J.C."/>
            <person name="Herren J.K."/>
            <person name="Schupfer F."/>
            <person name="Marin R."/>
            <person name="Claverol S."/>
            <person name="Kuo C.H."/>
            <person name="Lemaitre B."/>
            <person name="Beven L."/>
        </authorList>
    </citation>
    <scope>NUCLEOTIDE SEQUENCE [LARGE SCALE GENOMIC DNA]</scope>
    <source>
        <strain evidence="1 2">MSRO</strain>
    </source>
</reference>
<protein>
    <submittedName>
        <fullName evidence="1">Uncharacterized protein</fullName>
    </submittedName>
</protein>